<protein>
    <submittedName>
        <fullName evidence="2">Uncharacterized protein</fullName>
    </submittedName>
</protein>
<feature type="transmembrane region" description="Helical" evidence="1">
    <location>
        <begin position="357"/>
        <end position="374"/>
    </location>
</feature>
<proteinExistence type="predicted"/>
<gene>
    <name evidence="2" type="ORF">GT020_13895</name>
</gene>
<feature type="transmembrane region" description="Helical" evidence="1">
    <location>
        <begin position="386"/>
        <end position="412"/>
    </location>
</feature>
<accession>A0A6L9G5R4</accession>
<comment type="caution">
    <text evidence="2">The sequence shown here is derived from an EMBL/GenBank/DDBJ whole genome shotgun (WGS) entry which is preliminary data.</text>
</comment>
<organism evidence="2 3">
    <name type="scientific">Glutamicibacter soli</name>
    <dbReference type="NCBI Taxonomy" id="453836"/>
    <lineage>
        <taxon>Bacteria</taxon>
        <taxon>Bacillati</taxon>
        <taxon>Actinomycetota</taxon>
        <taxon>Actinomycetes</taxon>
        <taxon>Micrococcales</taxon>
        <taxon>Micrococcaceae</taxon>
        <taxon>Glutamicibacter</taxon>
    </lineage>
</organism>
<feature type="transmembrane region" description="Helical" evidence="1">
    <location>
        <begin position="321"/>
        <end position="345"/>
    </location>
</feature>
<evidence type="ECO:0000313" key="2">
    <source>
        <dbReference type="EMBL" id="NAZ17151.1"/>
    </source>
</evidence>
<keyword evidence="1" id="KW-0472">Membrane</keyword>
<dbReference type="AlphaFoldDB" id="A0A6L9G5R4"/>
<dbReference type="Proteomes" id="UP000477543">
    <property type="component" value="Unassembled WGS sequence"/>
</dbReference>
<evidence type="ECO:0000256" key="1">
    <source>
        <dbReference type="SAM" id="Phobius"/>
    </source>
</evidence>
<sequence length="468" mass="51411">MAESEVVDPDWKLAEAMASAVLGWNEWCHRRQDSYIPLEQDRGQVQHSVDCTPMRDPSFALNPELRSAQEIPSEAQALVPLAIVRKGVLREFEAFDRSGAGVPVLTREQNIDLSAGLLAVLLLRVEGLVVDPEQLMECLFAVVGDEPGAVNAARELVEQGSYRQHRIIDHELLQQTAQIPELIRNLGAGFLLVAVVPYRDLGSRGIIRVSYLWDFKFVGRKAMTFLKGHRSIQLPMTAASDSQAYHLEVRLPANVRCLGLSIPGSIQVAQAPDGAPRTVIQPDHEIGKSTDSTLHLRASYLIPPYRSEAWLELVGSRRDTFWAAILGGIFIGVVGVLLTFFSGSLSSDQAAALGDSTTALTLSVPAVFFGYISTQQDHLLGQPLTLMYRLVLLVYAGILMSMAGASMFVASAPILRTIWAAGAGLGFLILACLLLRLRAGFWHRIIRRIWFGADAPALSAEDRWRLQL</sequence>
<reference evidence="2 3" key="1">
    <citation type="submission" date="2020-01" db="EMBL/GenBank/DDBJ databases">
        <title>Glutamicibacter soli M275.</title>
        <authorList>
            <person name="Meng X."/>
        </authorList>
    </citation>
    <scope>NUCLEOTIDE SEQUENCE [LARGE SCALE GENOMIC DNA]</scope>
    <source>
        <strain evidence="2 3">M275</strain>
    </source>
</reference>
<evidence type="ECO:0000313" key="3">
    <source>
        <dbReference type="Proteomes" id="UP000477543"/>
    </source>
</evidence>
<dbReference type="EMBL" id="WYDN01000013">
    <property type="protein sequence ID" value="NAZ17151.1"/>
    <property type="molecule type" value="Genomic_DNA"/>
</dbReference>
<keyword evidence="1" id="KW-1133">Transmembrane helix</keyword>
<feature type="transmembrane region" description="Helical" evidence="1">
    <location>
        <begin position="418"/>
        <end position="437"/>
    </location>
</feature>
<dbReference type="RefSeq" id="WP_161449667.1">
    <property type="nucleotide sequence ID" value="NZ_WYDN01000013.1"/>
</dbReference>
<name>A0A6L9G5R4_9MICC</name>
<keyword evidence="1" id="KW-0812">Transmembrane</keyword>